<proteinExistence type="predicted"/>
<evidence type="ECO:0000313" key="2">
    <source>
        <dbReference type="EMBL" id="AXQ68397.1"/>
    </source>
</evidence>
<dbReference type="Proteomes" id="UP000258997">
    <property type="component" value="Segment"/>
</dbReference>
<gene>
    <name evidence="2" type="ORF">CcrBL10_gp193c</name>
</gene>
<accession>A0A385EC62</accession>
<reference evidence="2 3" key="1">
    <citation type="submission" date="2018-07" db="EMBL/GenBank/DDBJ databases">
        <title>Giant CbK-like Caulobacter bacteriophages have genetically divergent genomes.</title>
        <authorList>
            <person name="Wilson K.M."/>
            <person name="Ely B."/>
        </authorList>
    </citation>
    <scope>NUCLEOTIDE SEQUENCE [LARGE SCALE GENOMIC DNA]</scope>
</reference>
<keyword evidence="3" id="KW-1185">Reference proteome</keyword>
<dbReference type="EMBL" id="MH588544">
    <property type="protein sequence ID" value="AXQ68397.1"/>
    <property type="molecule type" value="Genomic_DNA"/>
</dbReference>
<sequence length="107" mass="12357">MSNSYWRDSLDYAFDGLDLWAVWSSLTEEQRNGIAQGIETSAENYGQAMGHDVIPNPLDTELRQTRDRHRRESEETDKRHAKEIEGLKDTISSLRGRISYLESQRGN</sequence>
<organism evidence="2 3">
    <name type="scientific">Caulobacter phage CcrBL10</name>
    <dbReference type="NCBI Taxonomy" id="2283269"/>
    <lineage>
        <taxon>Viruses</taxon>
        <taxon>Duplodnaviria</taxon>
        <taxon>Heunggongvirae</taxon>
        <taxon>Uroviricota</taxon>
        <taxon>Caudoviricetes</taxon>
        <taxon>Jeanschmidtviridae</taxon>
        <taxon>Poindextervirus</taxon>
        <taxon>Poindextervirus BL10</taxon>
    </lineage>
</organism>
<evidence type="ECO:0000256" key="1">
    <source>
        <dbReference type="SAM" id="MobiDB-lite"/>
    </source>
</evidence>
<feature type="region of interest" description="Disordered" evidence="1">
    <location>
        <begin position="49"/>
        <end position="83"/>
    </location>
</feature>
<protein>
    <submittedName>
        <fullName evidence="2">Uncharacterized protein</fullName>
    </submittedName>
</protein>
<feature type="compositionally biased region" description="Basic and acidic residues" evidence="1">
    <location>
        <begin position="60"/>
        <end position="83"/>
    </location>
</feature>
<evidence type="ECO:0000313" key="3">
    <source>
        <dbReference type="Proteomes" id="UP000258997"/>
    </source>
</evidence>
<name>A0A385EC62_9CAUD</name>